<dbReference type="GO" id="GO:0051537">
    <property type="term" value="F:2 iron, 2 sulfur cluster binding"/>
    <property type="evidence" value="ECO:0007669"/>
    <property type="project" value="UniProtKB-KW"/>
</dbReference>
<evidence type="ECO:0000313" key="14">
    <source>
        <dbReference type="EMBL" id="SOY28473.1"/>
    </source>
</evidence>
<protein>
    <submittedName>
        <fullName evidence="14">NADH peroxidase</fullName>
        <ecNumber evidence="14">1.11.1.1</ecNumber>
    </submittedName>
</protein>
<dbReference type="PANTHER" id="PTHR43429:SF1">
    <property type="entry name" value="NAD(P)H SULFUR OXIDOREDUCTASE (COA-DEPENDENT)"/>
    <property type="match status" value="1"/>
</dbReference>
<evidence type="ECO:0000313" key="15">
    <source>
        <dbReference type="Proteomes" id="UP000236311"/>
    </source>
</evidence>
<evidence type="ECO:0000256" key="2">
    <source>
        <dbReference type="ARBA" id="ARBA00009130"/>
    </source>
</evidence>
<organism evidence="14 15">
    <name type="scientific">Acetatifactor muris</name>
    <dbReference type="NCBI Taxonomy" id="879566"/>
    <lineage>
        <taxon>Bacteria</taxon>
        <taxon>Bacillati</taxon>
        <taxon>Bacillota</taxon>
        <taxon>Clostridia</taxon>
        <taxon>Lachnospirales</taxon>
        <taxon>Lachnospiraceae</taxon>
        <taxon>Acetatifactor</taxon>
    </lineage>
</organism>
<dbReference type="InterPro" id="IPR023753">
    <property type="entry name" value="FAD/NAD-binding_dom"/>
</dbReference>
<keyword evidence="7 14" id="KW-0560">Oxidoreductase</keyword>
<dbReference type="PROSITE" id="PS00198">
    <property type="entry name" value="4FE4S_FER_1"/>
    <property type="match status" value="1"/>
</dbReference>
<dbReference type="InterPro" id="IPR045854">
    <property type="entry name" value="NO2/SO3_Rdtase_4Fe4S_sf"/>
</dbReference>
<dbReference type="Gene3D" id="3.30.413.10">
    <property type="entry name" value="Sulfite Reductase Hemoprotein, domain 1"/>
    <property type="match status" value="1"/>
</dbReference>
<sequence>MKVVIIGGVAAGTKAAAKLKRENPGDEIVIYTKGKDISYAGCGLPYYIGGSIETEGELIVNTPRKFMGLTGTEVHTGSEVVAVDPTAKTIQVQGNGIETVSYDKLVIAVGAESSVPPVEGTSLPGVFSVRTPEDAISARKYAVEKACKRAVVVGGGFIGLEVAENLMARGISVTVLDMASQLMPNIFDGEMADYIRRRLQEKGMRILTGTGLNAIGGEEAVSNVQTSTGVLPADMVILAAGIRPATRFLADTGLEMDRGCILTDEYQRTNLPDIYAVGDCCLVRNRITGKPQWSAMGSTANIAGRALALNLGGEETSYQGCLGTGVVRLADNLNAARTGLTEEQAKAAGYQVISALCVTDDKAHYYPDAGMFITKLIADADSHRLLGMQVIGGGAVDKMADIAVVGLSMGSRAEDFITMDFAYAPPFSTAIHPFATACSILVNKMSGRLASFTPAEYASGAAEEYRLIDAHPASTLPGGEWIDLARPEAFAQKHAREEKLLLVCARGKRGYLTQNKLRALGFTNTRVLEGGSTFNTIKKALPVGGKLPPEEIKRVKGLGCLQDKRYGDVFNVRVITRNGKITAEEHRCIAEAAERFGSGEITMTTRLTMEIQGVHYENIDPLIAFLAEHHLETGGTGSLVRPVVSCKGTTCQYGLTDTFDLSGKIHERFYEGYHQVTLPHKFKIAVGGCPNNCVKPDLNDLGIIGQRVPMFDYSKCRGCGKCQVETSCPVKVAKVEDGMLKVDGGACNGCGRCKGKCPFGVTEEYIDGYRIYIGGRWGKKIANGRPLDKLFTSEEEVLDTVERAILFFRDEGITGERFADTVNRLGFDYVQDKLLHAEIDKTAVLEKKVKGGATC</sequence>
<dbReference type="InterPro" id="IPR036136">
    <property type="entry name" value="Nit/Sulf_reduc_fer-like_dom_sf"/>
</dbReference>
<keyword evidence="3" id="KW-0285">Flavoprotein</keyword>
<name>A0A2K4ZDE1_9FIRM</name>
<dbReference type="PROSITE" id="PS51379">
    <property type="entry name" value="4FE4S_FER_2"/>
    <property type="match status" value="2"/>
</dbReference>
<evidence type="ECO:0000256" key="5">
    <source>
        <dbReference type="ARBA" id="ARBA00022723"/>
    </source>
</evidence>
<dbReference type="Gene3D" id="3.50.50.60">
    <property type="entry name" value="FAD/NAD(P)-binding domain"/>
    <property type="match status" value="2"/>
</dbReference>
<dbReference type="GO" id="GO:0016692">
    <property type="term" value="F:NADH peroxidase activity"/>
    <property type="evidence" value="ECO:0007669"/>
    <property type="project" value="UniProtKB-EC"/>
</dbReference>
<feature type="domain" description="4Fe-4S ferredoxin-type" evidence="13">
    <location>
        <begin position="740"/>
        <end position="768"/>
    </location>
</feature>
<evidence type="ECO:0000256" key="7">
    <source>
        <dbReference type="ARBA" id="ARBA00023002"/>
    </source>
</evidence>
<keyword evidence="10" id="KW-0676">Redox-active center</keyword>
<dbReference type="Proteomes" id="UP000236311">
    <property type="component" value="Unassembled WGS sequence"/>
</dbReference>
<dbReference type="RefSeq" id="WP_103238568.1">
    <property type="nucleotide sequence ID" value="NZ_CANRXC010000001.1"/>
</dbReference>
<proteinExistence type="inferred from homology"/>
<dbReference type="EC" id="1.11.1.1" evidence="14"/>
<dbReference type="CDD" id="cd00158">
    <property type="entry name" value="RHOD"/>
    <property type="match status" value="1"/>
</dbReference>
<dbReference type="InterPro" id="IPR005117">
    <property type="entry name" value="NiRdtase/SiRdtase_haem-b_fer"/>
</dbReference>
<dbReference type="InterPro" id="IPR001763">
    <property type="entry name" value="Rhodanese-like_dom"/>
</dbReference>
<dbReference type="InterPro" id="IPR017896">
    <property type="entry name" value="4Fe4S_Fe-S-bd"/>
</dbReference>
<dbReference type="OrthoDB" id="9802028at2"/>
<dbReference type="InterPro" id="IPR036873">
    <property type="entry name" value="Rhodanese-like_dom_sf"/>
</dbReference>
<dbReference type="SUPFAM" id="SSF56014">
    <property type="entry name" value="Nitrite and sulphite reductase 4Fe-4S domain-like"/>
    <property type="match status" value="1"/>
</dbReference>
<keyword evidence="8" id="KW-0408">Iron</keyword>
<dbReference type="PROSITE" id="PS50206">
    <property type="entry name" value="RHODANESE_3"/>
    <property type="match status" value="1"/>
</dbReference>
<dbReference type="InterPro" id="IPR017900">
    <property type="entry name" value="4Fe4S_Fe_S_CS"/>
</dbReference>
<evidence type="ECO:0000256" key="6">
    <source>
        <dbReference type="ARBA" id="ARBA00022827"/>
    </source>
</evidence>
<keyword evidence="9" id="KW-0411">Iron-sulfur</keyword>
<reference evidence="14 15" key="1">
    <citation type="submission" date="2018-01" db="EMBL/GenBank/DDBJ databases">
        <authorList>
            <person name="Gaut B.S."/>
            <person name="Morton B.R."/>
            <person name="Clegg M.T."/>
            <person name="Duvall M.R."/>
        </authorList>
    </citation>
    <scope>NUCLEOTIDE SEQUENCE [LARGE SCALE GENOMIC DNA]</scope>
    <source>
        <strain evidence="14">GP69</strain>
    </source>
</reference>
<keyword evidence="15" id="KW-1185">Reference proteome</keyword>
<evidence type="ECO:0000259" key="12">
    <source>
        <dbReference type="PROSITE" id="PS50206"/>
    </source>
</evidence>
<dbReference type="PRINTS" id="PR00368">
    <property type="entry name" value="FADPNR"/>
</dbReference>
<dbReference type="Pfam" id="PF07992">
    <property type="entry name" value="Pyr_redox_2"/>
    <property type="match status" value="1"/>
</dbReference>
<keyword evidence="5" id="KW-0479">Metal-binding</keyword>
<dbReference type="Gene3D" id="3.40.250.10">
    <property type="entry name" value="Rhodanese-like domain"/>
    <property type="match status" value="1"/>
</dbReference>
<dbReference type="SUPFAM" id="SSF51905">
    <property type="entry name" value="FAD/NAD(P)-binding domain"/>
    <property type="match status" value="2"/>
</dbReference>
<dbReference type="Pfam" id="PF01077">
    <property type="entry name" value="NIR_SIR"/>
    <property type="match status" value="1"/>
</dbReference>
<comment type="similarity">
    <text evidence="2">Belongs to the class-III pyridine nucleotide-disulfide oxidoreductase family.</text>
</comment>
<dbReference type="InterPro" id="IPR036188">
    <property type="entry name" value="FAD/NAD-bd_sf"/>
</dbReference>
<evidence type="ECO:0000256" key="3">
    <source>
        <dbReference type="ARBA" id="ARBA00022630"/>
    </source>
</evidence>
<keyword evidence="4" id="KW-0001">2Fe-2S</keyword>
<dbReference type="Pfam" id="PF02852">
    <property type="entry name" value="Pyr_redox_dim"/>
    <property type="match status" value="1"/>
</dbReference>
<dbReference type="InterPro" id="IPR050260">
    <property type="entry name" value="FAD-bd_OxRdtase"/>
</dbReference>
<evidence type="ECO:0000256" key="8">
    <source>
        <dbReference type="ARBA" id="ARBA00023004"/>
    </source>
</evidence>
<evidence type="ECO:0000256" key="10">
    <source>
        <dbReference type="ARBA" id="ARBA00023284"/>
    </source>
</evidence>
<evidence type="ECO:0000259" key="13">
    <source>
        <dbReference type="PROSITE" id="PS51379"/>
    </source>
</evidence>
<feature type="domain" description="Rhodanese" evidence="12">
    <location>
        <begin position="461"/>
        <end position="531"/>
    </location>
</feature>
<dbReference type="SUPFAM" id="SSF52821">
    <property type="entry name" value="Rhodanese/Cell cycle control phosphatase"/>
    <property type="match status" value="1"/>
</dbReference>
<dbReference type="InterPro" id="IPR004099">
    <property type="entry name" value="Pyr_nucl-diS_OxRdtase_dimer"/>
</dbReference>
<keyword evidence="6" id="KW-0274">FAD</keyword>
<evidence type="ECO:0000256" key="4">
    <source>
        <dbReference type="ARBA" id="ARBA00022714"/>
    </source>
</evidence>
<dbReference type="PRINTS" id="PR00411">
    <property type="entry name" value="PNDRDTASEI"/>
</dbReference>
<dbReference type="PANTHER" id="PTHR43429">
    <property type="entry name" value="PYRIDINE NUCLEOTIDE-DISULFIDE OXIDOREDUCTASE DOMAIN-CONTAINING"/>
    <property type="match status" value="1"/>
</dbReference>
<dbReference type="InterPro" id="IPR016156">
    <property type="entry name" value="FAD/NAD-linked_Rdtase_dimer_sf"/>
</dbReference>
<accession>A0A2K4ZDE1</accession>
<dbReference type="GO" id="GO:0020037">
    <property type="term" value="F:heme binding"/>
    <property type="evidence" value="ECO:0007669"/>
    <property type="project" value="InterPro"/>
</dbReference>
<dbReference type="EMBL" id="OFSM01000005">
    <property type="protein sequence ID" value="SOY28473.1"/>
    <property type="molecule type" value="Genomic_DNA"/>
</dbReference>
<dbReference type="Gene3D" id="3.30.70.20">
    <property type="match status" value="1"/>
</dbReference>
<comment type="cofactor">
    <cofactor evidence="11">
        <name>[2Fe-2S] cluster</name>
        <dbReference type="ChEBI" id="CHEBI:190135"/>
    </cofactor>
</comment>
<dbReference type="GO" id="GO:0046872">
    <property type="term" value="F:metal ion binding"/>
    <property type="evidence" value="ECO:0007669"/>
    <property type="project" value="UniProtKB-KW"/>
</dbReference>
<evidence type="ECO:0000256" key="11">
    <source>
        <dbReference type="ARBA" id="ARBA00034078"/>
    </source>
</evidence>
<keyword evidence="14" id="KW-0575">Peroxidase</keyword>
<comment type="cofactor">
    <cofactor evidence="1">
        <name>FAD</name>
        <dbReference type="ChEBI" id="CHEBI:57692"/>
    </cofactor>
</comment>
<evidence type="ECO:0000256" key="1">
    <source>
        <dbReference type="ARBA" id="ARBA00001974"/>
    </source>
</evidence>
<dbReference type="SUPFAM" id="SSF54862">
    <property type="entry name" value="4Fe-4S ferredoxins"/>
    <property type="match status" value="1"/>
</dbReference>
<dbReference type="Pfam" id="PF03460">
    <property type="entry name" value="NIR_SIR_ferr"/>
    <property type="match status" value="1"/>
</dbReference>
<evidence type="ECO:0000256" key="9">
    <source>
        <dbReference type="ARBA" id="ARBA00023014"/>
    </source>
</evidence>
<feature type="domain" description="4Fe-4S ferredoxin-type" evidence="13">
    <location>
        <begin position="707"/>
        <end position="738"/>
    </location>
</feature>
<dbReference type="SUPFAM" id="SSF55424">
    <property type="entry name" value="FAD/NAD-linked reductases, dimerisation (C-terminal) domain"/>
    <property type="match status" value="1"/>
</dbReference>
<dbReference type="InterPro" id="IPR006067">
    <property type="entry name" value="NO2/SO3_Rdtase_4Fe4S_dom"/>
</dbReference>
<dbReference type="AlphaFoldDB" id="A0A2K4ZDE1"/>
<gene>
    <name evidence="14" type="primary">npr</name>
    <name evidence="14" type="ORF">AMURIS_01180</name>
</gene>
<dbReference type="SUPFAM" id="SSF55124">
    <property type="entry name" value="Nitrite/Sulfite reductase N-terminal domain-like"/>
    <property type="match status" value="1"/>
</dbReference>